<dbReference type="Pfam" id="PF12146">
    <property type="entry name" value="Hydrolase_4"/>
    <property type="match status" value="1"/>
</dbReference>
<dbReference type="GO" id="GO:0016787">
    <property type="term" value="F:hydrolase activity"/>
    <property type="evidence" value="ECO:0007669"/>
    <property type="project" value="UniProtKB-KW"/>
</dbReference>
<keyword evidence="2" id="KW-0378">Hydrolase</keyword>
<dbReference type="AlphaFoldDB" id="A0A517VX57"/>
<evidence type="ECO:0000313" key="3">
    <source>
        <dbReference type="Proteomes" id="UP000318704"/>
    </source>
</evidence>
<gene>
    <name evidence="2" type="primary">ytpA</name>
    <name evidence="2" type="ORF">V144x_30540</name>
</gene>
<proteinExistence type="predicted"/>
<sequence>MTDPLIQEFVTSDNYRLQGRVWSPSAEPPNGTLVVLHGIQSHSGWYEYSCRKLCDDGYQICFFDRRGSGLNSSERGHASHWQRLVNDVIQLLTKRRSQQKHSNHKGPLILQAMSWGAKLAVVVAALRPDLIDGLALLYPGIKSFVKPTAFQTIQLKLAKQIGINRKQIEIPLKEPALFTGEESYQEFIKNDPLALHQVTVSFLLANWELDRLVDQAAERIKCPVLFMLSGQDQIVDNAATEAYFERFPTRQKKMVQYPNARHTLEFEPNRDQIVTDYVDWLTDLISSQKIS</sequence>
<dbReference type="KEGG" id="gaw:V144x_30540"/>
<protein>
    <submittedName>
        <fullName evidence="2">Phospholipase YtpA</fullName>
        <ecNumber evidence="2">3.1.1.-</ecNumber>
    </submittedName>
</protein>
<accession>A0A517VX57</accession>
<evidence type="ECO:0000259" key="1">
    <source>
        <dbReference type="Pfam" id="PF12146"/>
    </source>
</evidence>
<dbReference type="Proteomes" id="UP000318704">
    <property type="component" value="Chromosome"/>
</dbReference>
<dbReference type="EMBL" id="CP037920">
    <property type="protein sequence ID" value="QDT97575.1"/>
    <property type="molecule type" value="Genomic_DNA"/>
</dbReference>
<dbReference type="InterPro" id="IPR029058">
    <property type="entry name" value="AB_hydrolase_fold"/>
</dbReference>
<dbReference type="EC" id="3.1.1.-" evidence="2"/>
<dbReference type="SUPFAM" id="SSF53474">
    <property type="entry name" value="alpha/beta-Hydrolases"/>
    <property type="match status" value="1"/>
</dbReference>
<evidence type="ECO:0000313" key="2">
    <source>
        <dbReference type="EMBL" id="QDT97575.1"/>
    </source>
</evidence>
<dbReference type="InterPro" id="IPR051044">
    <property type="entry name" value="MAG_DAG_Lipase"/>
</dbReference>
<dbReference type="Gene3D" id="3.40.50.1820">
    <property type="entry name" value="alpha/beta hydrolase"/>
    <property type="match status" value="1"/>
</dbReference>
<reference evidence="2 3" key="1">
    <citation type="submission" date="2019-03" db="EMBL/GenBank/DDBJ databases">
        <title>Deep-cultivation of Planctomycetes and their phenomic and genomic characterization uncovers novel biology.</title>
        <authorList>
            <person name="Wiegand S."/>
            <person name="Jogler M."/>
            <person name="Boedeker C."/>
            <person name="Pinto D."/>
            <person name="Vollmers J."/>
            <person name="Rivas-Marin E."/>
            <person name="Kohn T."/>
            <person name="Peeters S.H."/>
            <person name="Heuer A."/>
            <person name="Rast P."/>
            <person name="Oberbeckmann S."/>
            <person name="Bunk B."/>
            <person name="Jeske O."/>
            <person name="Meyerdierks A."/>
            <person name="Storesund J.E."/>
            <person name="Kallscheuer N."/>
            <person name="Luecker S."/>
            <person name="Lage O.M."/>
            <person name="Pohl T."/>
            <person name="Merkel B.J."/>
            <person name="Hornburger P."/>
            <person name="Mueller R.-W."/>
            <person name="Bruemmer F."/>
            <person name="Labrenz M."/>
            <person name="Spormann A.M."/>
            <person name="Op den Camp H."/>
            <person name="Overmann J."/>
            <person name="Amann R."/>
            <person name="Jetten M.S.M."/>
            <person name="Mascher T."/>
            <person name="Medema M.H."/>
            <person name="Devos D.P."/>
            <person name="Kaster A.-K."/>
            <person name="Ovreas L."/>
            <person name="Rohde M."/>
            <person name="Galperin M.Y."/>
            <person name="Jogler C."/>
        </authorList>
    </citation>
    <scope>NUCLEOTIDE SEQUENCE [LARGE SCALE GENOMIC DNA]</scope>
    <source>
        <strain evidence="2 3">V144</strain>
    </source>
</reference>
<organism evidence="2 3">
    <name type="scientific">Gimesia aquarii</name>
    <dbReference type="NCBI Taxonomy" id="2527964"/>
    <lineage>
        <taxon>Bacteria</taxon>
        <taxon>Pseudomonadati</taxon>
        <taxon>Planctomycetota</taxon>
        <taxon>Planctomycetia</taxon>
        <taxon>Planctomycetales</taxon>
        <taxon>Planctomycetaceae</taxon>
        <taxon>Gimesia</taxon>
    </lineage>
</organism>
<name>A0A517VX57_9PLAN</name>
<dbReference type="PANTHER" id="PTHR11614">
    <property type="entry name" value="PHOSPHOLIPASE-RELATED"/>
    <property type="match status" value="1"/>
</dbReference>
<feature type="domain" description="Serine aminopeptidase S33" evidence="1">
    <location>
        <begin position="28"/>
        <end position="269"/>
    </location>
</feature>
<dbReference type="InterPro" id="IPR022742">
    <property type="entry name" value="Hydrolase_4"/>
</dbReference>
<dbReference type="RefSeq" id="WP_144985906.1">
    <property type="nucleotide sequence ID" value="NZ_CP037920.1"/>
</dbReference>